<organism evidence="3 4">
    <name type="scientific">Microbotryum intermedium</name>
    <dbReference type="NCBI Taxonomy" id="269621"/>
    <lineage>
        <taxon>Eukaryota</taxon>
        <taxon>Fungi</taxon>
        <taxon>Dikarya</taxon>
        <taxon>Basidiomycota</taxon>
        <taxon>Pucciniomycotina</taxon>
        <taxon>Microbotryomycetes</taxon>
        <taxon>Microbotryales</taxon>
        <taxon>Microbotryaceae</taxon>
        <taxon>Microbotryum</taxon>
    </lineage>
</organism>
<evidence type="ECO:0000313" key="3">
    <source>
        <dbReference type="EMBL" id="SCV73927.1"/>
    </source>
</evidence>
<feature type="transmembrane region" description="Helical" evidence="2">
    <location>
        <begin position="218"/>
        <end position="245"/>
    </location>
</feature>
<proteinExistence type="predicted"/>
<keyword evidence="2" id="KW-0472">Membrane</keyword>
<feature type="transmembrane region" description="Helical" evidence="2">
    <location>
        <begin position="367"/>
        <end position="390"/>
    </location>
</feature>
<accession>A0A238FL04</accession>
<name>A0A238FL04_9BASI</name>
<keyword evidence="2" id="KW-0812">Transmembrane</keyword>
<protein>
    <submittedName>
        <fullName evidence="3">BQ2448_6357 protein</fullName>
    </submittedName>
</protein>
<dbReference type="AlphaFoldDB" id="A0A238FL04"/>
<feature type="compositionally biased region" description="Polar residues" evidence="1">
    <location>
        <begin position="264"/>
        <end position="282"/>
    </location>
</feature>
<evidence type="ECO:0000313" key="4">
    <source>
        <dbReference type="Proteomes" id="UP000198372"/>
    </source>
</evidence>
<reference evidence="4" key="1">
    <citation type="submission" date="2016-09" db="EMBL/GenBank/DDBJ databases">
        <authorList>
            <person name="Jeantristanb JTB J.-T."/>
            <person name="Ricardo R."/>
        </authorList>
    </citation>
    <scope>NUCLEOTIDE SEQUENCE [LARGE SCALE GENOMIC DNA]</scope>
</reference>
<evidence type="ECO:0000256" key="2">
    <source>
        <dbReference type="SAM" id="Phobius"/>
    </source>
</evidence>
<feature type="region of interest" description="Disordered" evidence="1">
    <location>
        <begin position="264"/>
        <end position="311"/>
    </location>
</feature>
<feature type="transmembrane region" description="Helical" evidence="2">
    <location>
        <begin position="147"/>
        <end position="167"/>
    </location>
</feature>
<dbReference type="OrthoDB" id="2536408at2759"/>
<gene>
    <name evidence="3" type="ORF">BQ2448_6357</name>
</gene>
<evidence type="ECO:0000256" key="1">
    <source>
        <dbReference type="SAM" id="MobiDB-lite"/>
    </source>
</evidence>
<feature type="transmembrane region" description="Helical" evidence="2">
    <location>
        <begin position="327"/>
        <end position="347"/>
    </location>
</feature>
<keyword evidence="4" id="KW-1185">Reference proteome</keyword>
<feature type="transmembrane region" description="Helical" evidence="2">
    <location>
        <begin position="14"/>
        <end position="33"/>
    </location>
</feature>
<sequence>MNPFQPDRFTVRQAVLLSLQALIIICDALYLWLLHHTQRTAGVESTGLGVWWVARWVDRPRGRILVVNQRVMSTILSALAQVVWISYNISSLLIFTGRSHSLNQSVVWRAITPLSLLGWFWVLTWGNITSFIIAADPKIDSRIVNAVLLGYGGAQYAAGIITMALLIDRGDVFNKVFQSYQSDLRSKAAAYPDVPVSALADIVIGASALESAGSSYSFMFFVLCVLSAVVMVIAVVLNFGGFILARKIKRQIVFNEKVSSSRVTNQQVSEQPHQGSTTSNSGLGAPNAANPVNEFPAGRTPSHTHRADPRSQDLHTLAGLRRARNDVLAMFGMVLCYTLIVMAPLTFNIVEYSTRDVAQLSWAKTEALYSGASWAITAVMLAAQVALIWISIVFHKQRRREVVQLNAGGSSSPAPVDVVIGRAMGKDQPSRLGSDESQVSKIFVDVNVEIARSGNSEDDLRDMAELDKGEPEATYLVPT</sequence>
<feature type="transmembrane region" description="Helical" evidence="2">
    <location>
        <begin position="71"/>
        <end position="96"/>
    </location>
</feature>
<keyword evidence="2" id="KW-1133">Transmembrane helix</keyword>
<dbReference type="EMBL" id="FMSP01000019">
    <property type="protein sequence ID" value="SCV73927.1"/>
    <property type="molecule type" value="Genomic_DNA"/>
</dbReference>
<feature type="transmembrane region" description="Helical" evidence="2">
    <location>
        <begin position="116"/>
        <end position="135"/>
    </location>
</feature>
<dbReference type="Proteomes" id="UP000198372">
    <property type="component" value="Unassembled WGS sequence"/>
</dbReference>